<proteinExistence type="predicted"/>
<protein>
    <submittedName>
        <fullName evidence="1">14852_t:CDS:1</fullName>
    </submittedName>
</protein>
<name>A0ACA9MPM9_9GLOM</name>
<gene>
    <name evidence="1" type="ORF">ACOLOM_LOCUS6763</name>
</gene>
<keyword evidence="2" id="KW-1185">Reference proteome</keyword>
<dbReference type="Proteomes" id="UP000789525">
    <property type="component" value="Unassembled WGS sequence"/>
</dbReference>
<reference evidence="1" key="1">
    <citation type="submission" date="2021-06" db="EMBL/GenBank/DDBJ databases">
        <authorList>
            <person name="Kallberg Y."/>
            <person name="Tangrot J."/>
            <person name="Rosling A."/>
        </authorList>
    </citation>
    <scope>NUCLEOTIDE SEQUENCE</scope>
    <source>
        <strain evidence="1">CL356</strain>
    </source>
</reference>
<accession>A0ACA9MPM9</accession>
<organism evidence="1 2">
    <name type="scientific">Acaulospora colombiana</name>
    <dbReference type="NCBI Taxonomy" id="27376"/>
    <lineage>
        <taxon>Eukaryota</taxon>
        <taxon>Fungi</taxon>
        <taxon>Fungi incertae sedis</taxon>
        <taxon>Mucoromycota</taxon>
        <taxon>Glomeromycotina</taxon>
        <taxon>Glomeromycetes</taxon>
        <taxon>Diversisporales</taxon>
        <taxon>Acaulosporaceae</taxon>
        <taxon>Acaulospora</taxon>
    </lineage>
</organism>
<evidence type="ECO:0000313" key="1">
    <source>
        <dbReference type="EMBL" id="CAG8603572.1"/>
    </source>
</evidence>
<dbReference type="EMBL" id="CAJVPT010014377">
    <property type="protein sequence ID" value="CAG8603572.1"/>
    <property type="molecule type" value="Genomic_DNA"/>
</dbReference>
<sequence>MANRRPKLNPYASSMATTPQNFYKTELSNALRENAFGIKGYQLTPPSISASDSVLAHAQAIARVELLEGLAVFLRLTYVGYEIVADPDSQETQSPQMEISESLEELLRALSPAYDTKYSERLMQKLMFIK</sequence>
<comment type="caution">
    <text evidence="1">The sequence shown here is derived from an EMBL/GenBank/DDBJ whole genome shotgun (WGS) entry which is preliminary data.</text>
</comment>
<evidence type="ECO:0000313" key="2">
    <source>
        <dbReference type="Proteomes" id="UP000789525"/>
    </source>
</evidence>